<dbReference type="Pfam" id="PF08241">
    <property type="entry name" value="Methyltransf_11"/>
    <property type="match status" value="1"/>
</dbReference>
<keyword evidence="2" id="KW-0808">Transferase</keyword>
<feature type="domain" description="Methyltransferase type 11" evidence="1">
    <location>
        <begin position="49"/>
        <end position="141"/>
    </location>
</feature>
<name>A0ABT8TG98_9GAMM</name>
<dbReference type="EMBL" id="JAULRT010000052">
    <property type="protein sequence ID" value="MDO3382418.1"/>
    <property type="molecule type" value="Genomic_DNA"/>
</dbReference>
<dbReference type="Proteomes" id="UP001168380">
    <property type="component" value="Unassembled WGS sequence"/>
</dbReference>
<dbReference type="PANTHER" id="PTHR43591:SF24">
    <property type="entry name" value="2-METHOXY-6-POLYPRENYL-1,4-BENZOQUINOL METHYLASE, MITOCHONDRIAL"/>
    <property type="match status" value="1"/>
</dbReference>
<organism evidence="2 3">
    <name type="scientific">Gilvimarinus algae</name>
    <dbReference type="NCBI Taxonomy" id="3058037"/>
    <lineage>
        <taxon>Bacteria</taxon>
        <taxon>Pseudomonadati</taxon>
        <taxon>Pseudomonadota</taxon>
        <taxon>Gammaproteobacteria</taxon>
        <taxon>Cellvibrionales</taxon>
        <taxon>Cellvibrionaceae</taxon>
        <taxon>Gilvimarinus</taxon>
    </lineage>
</organism>
<dbReference type="InterPro" id="IPR029063">
    <property type="entry name" value="SAM-dependent_MTases_sf"/>
</dbReference>
<proteinExistence type="predicted"/>
<evidence type="ECO:0000259" key="1">
    <source>
        <dbReference type="Pfam" id="PF08241"/>
    </source>
</evidence>
<accession>A0ABT8TG98</accession>
<dbReference type="SUPFAM" id="SSF53335">
    <property type="entry name" value="S-adenosyl-L-methionine-dependent methyltransferases"/>
    <property type="match status" value="1"/>
</dbReference>
<reference evidence="2" key="1">
    <citation type="submission" date="2023-07" db="EMBL/GenBank/DDBJ databases">
        <title>Gilvimarinus algae sp. nov., isolated from the surface of Kelp.</title>
        <authorList>
            <person name="Sun Y.Y."/>
            <person name="Gong Y."/>
            <person name="Du Z.J."/>
        </authorList>
    </citation>
    <scope>NUCLEOTIDE SEQUENCE</scope>
    <source>
        <strain evidence="2">SDUM040014</strain>
    </source>
</reference>
<dbReference type="PANTHER" id="PTHR43591">
    <property type="entry name" value="METHYLTRANSFERASE"/>
    <property type="match status" value="1"/>
</dbReference>
<dbReference type="RefSeq" id="WP_302712660.1">
    <property type="nucleotide sequence ID" value="NZ_JAULRT010000052.1"/>
</dbReference>
<dbReference type="GO" id="GO:0008168">
    <property type="term" value="F:methyltransferase activity"/>
    <property type="evidence" value="ECO:0007669"/>
    <property type="project" value="UniProtKB-KW"/>
</dbReference>
<evidence type="ECO:0000313" key="3">
    <source>
        <dbReference type="Proteomes" id="UP001168380"/>
    </source>
</evidence>
<protein>
    <submittedName>
        <fullName evidence="2">Methyltransferase domain-containing protein</fullName>
    </submittedName>
</protein>
<sequence length="266" mass="28558">MTQASPLASPLAWNLVAPGYTELSLPLFAAFADDALTLAALPERAHIADIATGPGTLAIEAVQRGHRVEALDFSRDMLDILAQRAQGLSHLVAREGDGQALPYADGQFDAAFSLFGLMFFPDRARGFAELYRVLKPGGRAVVSSWQANPEQPVFNAVFQALREALPDLPKGGGAPPLSDGDTFIAEMSAAGFDVSLHPRSHRVEESDISTLWQGMQRSFAPVVLLRHKLGDPVFAPAAEAVENYLVERFDGPITIEMPAWLAVGVA</sequence>
<gene>
    <name evidence="2" type="ORF">QWI16_09545</name>
</gene>
<comment type="caution">
    <text evidence="2">The sequence shown here is derived from an EMBL/GenBank/DDBJ whole genome shotgun (WGS) entry which is preliminary data.</text>
</comment>
<keyword evidence="2" id="KW-0489">Methyltransferase</keyword>
<dbReference type="InterPro" id="IPR013216">
    <property type="entry name" value="Methyltransf_11"/>
</dbReference>
<evidence type="ECO:0000313" key="2">
    <source>
        <dbReference type="EMBL" id="MDO3382418.1"/>
    </source>
</evidence>
<dbReference type="GO" id="GO:0032259">
    <property type="term" value="P:methylation"/>
    <property type="evidence" value="ECO:0007669"/>
    <property type="project" value="UniProtKB-KW"/>
</dbReference>
<dbReference type="CDD" id="cd02440">
    <property type="entry name" value="AdoMet_MTases"/>
    <property type="match status" value="1"/>
</dbReference>
<dbReference type="Gene3D" id="3.40.50.150">
    <property type="entry name" value="Vaccinia Virus protein VP39"/>
    <property type="match status" value="1"/>
</dbReference>
<keyword evidence="3" id="KW-1185">Reference proteome</keyword>